<proteinExistence type="predicted"/>
<sequence length="248" mass="27856">MLSIQGKHIPGGTIPIWYIEAYCRPNAHETDWNQHTVIGHKTTILESQDRKVLLQCKLNDGVIVQHTITSDEDSVDFQITAYNPTKKNSKAHWGQPCIRVGKFTGYGDPAKGISYDYIERSFIFLDGKLSLMPTKDWETKARYTPGQVWAAPGVKGEDVNPRPLNPHSPSNALIGCFSKDGKVLLAAAFDPYQELFQGVIHCLHNDFRLGGLNPGETKKVHGKLYVLPAHIPTLLSRYRQDFPDHSQH</sequence>
<dbReference type="AlphaFoldDB" id="D6PCN0"/>
<organism evidence="1">
    <name type="scientific">uncultured marine bacterium MedDCM-OCT-S04-C123</name>
    <dbReference type="NCBI Taxonomy" id="743051"/>
    <lineage>
        <taxon>Bacteria</taxon>
        <taxon>environmental samples</taxon>
    </lineage>
</organism>
<reference evidence="1" key="1">
    <citation type="journal article" date="2010" name="ISME J.">
        <title>Metagenome of the Mediterranean deep chlorophyll maximum studied by direct and fosmid library 454 pyrosequencing.</title>
        <authorList>
            <person name="Ghai R."/>
            <person name="Martin-Cuadrado A.B."/>
            <person name="Molto A.G."/>
            <person name="Heredia I.G."/>
            <person name="Cabrera R."/>
            <person name="Martin J."/>
            <person name="Verdu M."/>
            <person name="Deschamps P."/>
            <person name="Moreira D."/>
            <person name="Lopez-Garcia P."/>
            <person name="Mira A."/>
            <person name="Rodriguez-Valera F."/>
        </authorList>
    </citation>
    <scope>NUCLEOTIDE SEQUENCE</scope>
</reference>
<evidence type="ECO:0000313" key="1">
    <source>
        <dbReference type="EMBL" id="ADD93481.1"/>
    </source>
</evidence>
<protein>
    <submittedName>
        <fullName evidence="1">Uncharacterized protein</fullName>
    </submittedName>
</protein>
<accession>D6PCN0</accession>
<dbReference type="EMBL" id="GU942984">
    <property type="protein sequence ID" value="ADD93481.1"/>
    <property type="molecule type" value="Genomic_DNA"/>
</dbReference>
<name>D6PCN0_9BACT</name>